<accession>A0ABS9TI14</accession>
<keyword evidence="2" id="KW-0460">Magnesium</keyword>
<proteinExistence type="inferred from homology"/>
<dbReference type="Proteomes" id="UP001299970">
    <property type="component" value="Unassembled WGS sequence"/>
</dbReference>
<keyword evidence="2" id="KW-0289">Folate biosynthesis</keyword>
<evidence type="ECO:0000313" key="4">
    <source>
        <dbReference type="EMBL" id="MCH6168190.1"/>
    </source>
</evidence>
<dbReference type="RefSeq" id="WP_241038825.1">
    <property type="nucleotide sequence ID" value="NZ_BAAAJF010000001.1"/>
</dbReference>
<reference evidence="4 5" key="1">
    <citation type="submission" date="2022-03" db="EMBL/GenBank/DDBJ databases">
        <title>Pseudonocardia alaer sp. nov., a novel actinomycete isolated from reed forest soil.</title>
        <authorList>
            <person name="Wang L."/>
        </authorList>
    </citation>
    <scope>NUCLEOTIDE SEQUENCE [LARGE SCALE GENOMIC DNA]</scope>
    <source>
        <strain evidence="4 5">Y-16303</strain>
    </source>
</reference>
<evidence type="ECO:0000259" key="3">
    <source>
        <dbReference type="PROSITE" id="PS50972"/>
    </source>
</evidence>
<organism evidence="4 5">
    <name type="scientific">Pseudonocardia alaniniphila</name>
    <dbReference type="NCBI Taxonomy" id="75291"/>
    <lineage>
        <taxon>Bacteria</taxon>
        <taxon>Bacillati</taxon>
        <taxon>Actinomycetota</taxon>
        <taxon>Actinomycetes</taxon>
        <taxon>Pseudonocardiales</taxon>
        <taxon>Pseudonocardiaceae</taxon>
        <taxon>Pseudonocardia</taxon>
    </lineage>
</organism>
<dbReference type="PROSITE" id="PS50972">
    <property type="entry name" value="PTERIN_BINDING"/>
    <property type="match status" value="1"/>
</dbReference>
<evidence type="ECO:0000313" key="5">
    <source>
        <dbReference type="Proteomes" id="UP001299970"/>
    </source>
</evidence>
<keyword evidence="5" id="KW-1185">Reference proteome</keyword>
<dbReference type="InterPro" id="IPR006390">
    <property type="entry name" value="DHP_synth_dom"/>
</dbReference>
<name>A0ABS9TI14_9PSEU</name>
<protein>
    <recommendedName>
        <fullName evidence="2">Dihydropteroate synthase</fullName>
        <shortName evidence="2">DHPS</shortName>
        <ecNumber evidence="2">2.5.1.15</ecNumber>
    </recommendedName>
    <alternativeName>
        <fullName evidence="2">Dihydropteroate pyrophosphorylase</fullName>
    </alternativeName>
</protein>
<dbReference type="Gene3D" id="3.20.20.20">
    <property type="entry name" value="Dihydropteroate synthase-like"/>
    <property type="match status" value="1"/>
</dbReference>
<comment type="function">
    <text evidence="2">Catalyzes the condensation of para-aminobenzoate (pABA) with 6-hydroxymethyl-7,8-dihydropterin diphosphate (DHPt-PP) to form 7,8-dihydropteroate (H2Pte), the immediate precursor of folate derivatives.</text>
</comment>
<evidence type="ECO:0000256" key="1">
    <source>
        <dbReference type="ARBA" id="ARBA00009503"/>
    </source>
</evidence>
<dbReference type="SUPFAM" id="SSF51717">
    <property type="entry name" value="Dihydropteroate synthetase-like"/>
    <property type="match status" value="1"/>
</dbReference>
<dbReference type="PANTHER" id="PTHR20941">
    <property type="entry name" value="FOLATE SYNTHESIS PROTEINS"/>
    <property type="match status" value="1"/>
</dbReference>
<dbReference type="PANTHER" id="PTHR20941:SF8">
    <property type="entry name" value="INACTIVE DIHYDROPTEROATE SYNTHASE 2"/>
    <property type="match status" value="1"/>
</dbReference>
<gene>
    <name evidence="4" type="primary">folP</name>
    <name evidence="4" type="ORF">MMF94_21075</name>
</gene>
<comment type="similarity">
    <text evidence="1 2">Belongs to the DHPS family.</text>
</comment>
<dbReference type="EC" id="2.5.1.15" evidence="2"/>
<dbReference type="InterPro" id="IPR000489">
    <property type="entry name" value="Pterin-binding_dom"/>
</dbReference>
<comment type="cofactor">
    <cofactor evidence="2">
        <name>Mg(2+)</name>
        <dbReference type="ChEBI" id="CHEBI:18420"/>
    </cofactor>
</comment>
<sequence>MRLGSRVVDSSARLVMGIVNATPDSFYDAGRDYELERALDHVEEMVGQGADIIDIGGVKAGLGEDVTPSQEIARVERLVSAVRSAHPDIVISVDTWRAEVARVALPAGADLINDAWGGYDPELVDVVAEFDAAVVCTHTGGLTPRTYARRVRYPDLVGDVTSYLVGLAERARAAGVREDGIILDPGHDFNKNTWHSLELTRRLDELVALGRPVLVATSNKDFIGETLGLPKYERLEGTLATLAICAWHGAQIFRVHNVMEARRTVDMVASITGHRVPERVTRTFA</sequence>
<dbReference type="CDD" id="cd00739">
    <property type="entry name" value="DHPS"/>
    <property type="match status" value="1"/>
</dbReference>
<dbReference type="InterPro" id="IPR045031">
    <property type="entry name" value="DHP_synth-like"/>
</dbReference>
<feature type="domain" description="Pterin-binding" evidence="3">
    <location>
        <begin position="13"/>
        <end position="266"/>
    </location>
</feature>
<evidence type="ECO:0000256" key="2">
    <source>
        <dbReference type="RuleBase" id="RU361205"/>
    </source>
</evidence>
<keyword evidence="2 4" id="KW-0808">Transferase</keyword>
<comment type="pathway">
    <text evidence="2">Cofactor biosynthesis; tetrahydrofolate biosynthesis; 7,8-dihydrofolate from 2-amino-4-hydroxy-6-hydroxymethyl-7,8-dihydropteridine diphosphate and 4-aminobenzoate: step 1/2.</text>
</comment>
<dbReference type="NCBIfam" id="TIGR01496">
    <property type="entry name" value="DHPS"/>
    <property type="match status" value="1"/>
</dbReference>
<dbReference type="Pfam" id="PF00809">
    <property type="entry name" value="Pterin_bind"/>
    <property type="match status" value="1"/>
</dbReference>
<dbReference type="PROSITE" id="PS00792">
    <property type="entry name" value="DHPS_1"/>
    <property type="match status" value="1"/>
</dbReference>
<dbReference type="InterPro" id="IPR011005">
    <property type="entry name" value="Dihydropteroate_synth-like_sf"/>
</dbReference>
<dbReference type="EMBL" id="JAKXMK010000017">
    <property type="protein sequence ID" value="MCH6168190.1"/>
    <property type="molecule type" value="Genomic_DNA"/>
</dbReference>
<dbReference type="GO" id="GO:0004156">
    <property type="term" value="F:dihydropteroate synthase activity"/>
    <property type="evidence" value="ECO:0007669"/>
    <property type="project" value="UniProtKB-EC"/>
</dbReference>
<comment type="caution">
    <text evidence="4">The sequence shown here is derived from an EMBL/GenBank/DDBJ whole genome shotgun (WGS) entry which is preliminary data.</text>
</comment>
<keyword evidence="2" id="KW-0479">Metal-binding</keyword>